<sequence>MKAISCVIKKKDYIKLSLMAFGILLAGVLVLKRADLAVQGVSRGLDICLHTVIPSLFMFMVIAEFLSLTDLSEVLFFPLRFISWAFRVPGETVSVFVLSLLGGYPTGAQMIANLVRQKKISPETGETLLCSSVNCSPSFLIGAVGIALFNSVQLGMMMYVCQVLAALLTGVAAGLIGRKRGGDYSWHEAPETDEEDEEKVSYVQTFVTAVVNAGKAMFIICCFVVLFSVVFVFLSQVPEGEFLAGLLEVSVGCTSLVGRGFLETLILSTVYTAFGGICVWMQVACFLRKTGVGMKKFVWFRCFYVFLSLLFTLLGARLFAISAETFSTSAQMVPKNGSVSMTAAVFLVILCVMLLITEKGYDKIKKNRAGR</sequence>
<name>A0A926E3J8_9FIRM</name>
<evidence type="ECO:0000256" key="1">
    <source>
        <dbReference type="SAM" id="Phobius"/>
    </source>
</evidence>
<dbReference type="Proteomes" id="UP000610760">
    <property type="component" value="Unassembled WGS sequence"/>
</dbReference>
<evidence type="ECO:0000313" key="3">
    <source>
        <dbReference type="Proteomes" id="UP000610760"/>
    </source>
</evidence>
<keyword evidence="1" id="KW-1133">Transmembrane helix</keyword>
<keyword evidence="3" id="KW-1185">Reference proteome</keyword>
<feature type="transmembrane region" description="Helical" evidence="1">
    <location>
        <begin position="339"/>
        <end position="357"/>
    </location>
</feature>
<keyword evidence="1" id="KW-0472">Membrane</keyword>
<feature type="transmembrane region" description="Helical" evidence="1">
    <location>
        <begin position="216"/>
        <end position="237"/>
    </location>
</feature>
<reference evidence="2" key="1">
    <citation type="submission" date="2020-08" db="EMBL/GenBank/DDBJ databases">
        <title>Genome public.</title>
        <authorList>
            <person name="Liu C."/>
            <person name="Sun Q."/>
        </authorList>
    </citation>
    <scope>NUCLEOTIDE SEQUENCE</scope>
    <source>
        <strain evidence="2">NSJ-33</strain>
    </source>
</reference>
<feature type="transmembrane region" description="Helical" evidence="1">
    <location>
        <begin position="156"/>
        <end position="176"/>
    </location>
</feature>
<keyword evidence="1" id="KW-0812">Transmembrane</keyword>
<evidence type="ECO:0000313" key="2">
    <source>
        <dbReference type="EMBL" id="MBC8560631.1"/>
    </source>
</evidence>
<feature type="transmembrane region" description="Helical" evidence="1">
    <location>
        <begin position="13"/>
        <end position="31"/>
    </location>
</feature>
<organism evidence="2 3">
    <name type="scientific">Fumia xinanensis</name>
    <dbReference type="NCBI Taxonomy" id="2763659"/>
    <lineage>
        <taxon>Bacteria</taxon>
        <taxon>Bacillati</taxon>
        <taxon>Bacillota</taxon>
        <taxon>Clostridia</taxon>
        <taxon>Eubacteriales</taxon>
        <taxon>Oscillospiraceae</taxon>
        <taxon>Fumia</taxon>
    </lineage>
</organism>
<comment type="caution">
    <text evidence="2">The sequence shown here is derived from an EMBL/GenBank/DDBJ whole genome shotgun (WGS) entry which is preliminary data.</text>
</comment>
<gene>
    <name evidence="2" type="ORF">H8710_11210</name>
</gene>
<dbReference type="AlphaFoldDB" id="A0A926E3J8"/>
<feature type="transmembrane region" description="Helical" evidence="1">
    <location>
        <begin position="298"/>
        <end position="319"/>
    </location>
</feature>
<evidence type="ECO:0008006" key="4">
    <source>
        <dbReference type="Google" id="ProtNLM"/>
    </source>
</evidence>
<protein>
    <recommendedName>
        <fullName evidence="4">Sporulation integral membrane protein YlbJ</fullName>
    </recommendedName>
</protein>
<feature type="transmembrane region" description="Helical" evidence="1">
    <location>
        <begin position="127"/>
        <end position="150"/>
    </location>
</feature>
<proteinExistence type="predicted"/>
<dbReference type="RefSeq" id="WP_249295754.1">
    <property type="nucleotide sequence ID" value="NZ_JACRSV010000004.1"/>
</dbReference>
<feature type="transmembrane region" description="Helical" evidence="1">
    <location>
        <begin position="265"/>
        <end position="286"/>
    </location>
</feature>
<feature type="transmembrane region" description="Helical" evidence="1">
    <location>
        <begin position="92"/>
        <end position="115"/>
    </location>
</feature>
<accession>A0A926E3J8</accession>
<dbReference type="EMBL" id="JACRSV010000004">
    <property type="protein sequence ID" value="MBC8560631.1"/>
    <property type="molecule type" value="Genomic_DNA"/>
</dbReference>